<evidence type="ECO:0000313" key="14">
    <source>
        <dbReference type="Proteomes" id="UP000759298"/>
    </source>
</evidence>
<evidence type="ECO:0000256" key="6">
    <source>
        <dbReference type="ARBA" id="ARBA00023027"/>
    </source>
</evidence>
<evidence type="ECO:0000259" key="11">
    <source>
        <dbReference type="Pfam" id="PF00361"/>
    </source>
</evidence>
<evidence type="ECO:0000256" key="5">
    <source>
        <dbReference type="ARBA" id="ARBA00022989"/>
    </source>
</evidence>
<dbReference type="Proteomes" id="UP000759298">
    <property type="component" value="Unassembled WGS sequence"/>
</dbReference>
<dbReference type="InterPro" id="IPR000260">
    <property type="entry name" value="NADH4_N"/>
</dbReference>
<reference evidence="13 14" key="1">
    <citation type="submission" date="2021-07" db="EMBL/GenBank/DDBJ databases">
        <title>Alteriqipengyuania abyssalis NZ-12B nov, sp.nov isolated from deep sea sponge in pacific ocean.</title>
        <authorList>
            <person name="Tareen S."/>
            <person name="Wink J."/>
        </authorList>
    </citation>
    <scope>NUCLEOTIDE SEQUENCE [LARGE SCALE GENOMIC DNA]</scope>
    <source>
        <strain evidence="13 14">NZ-12B</strain>
    </source>
</reference>
<keyword evidence="13" id="KW-0560">Oxidoreductase</keyword>
<feature type="transmembrane region" description="Helical" evidence="10">
    <location>
        <begin position="130"/>
        <end position="150"/>
    </location>
</feature>
<evidence type="ECO:0000313" key="13">
    <source>
        <dbReference type="EMBL" id="MBY8335830.1"/>
    </source>
</evidence>
<comment type="subcellular location">
    <subcellularLocation>
        <location evidence="1">Endomembrane system</location>
        <topology evidence="1">Multi-pass membrane protein</topology>
    </subcellularLocation>
    <subcellularLocation>
        <location evidence="8">Membrane</location>
        <topology evidence="8">Multi-pass membrane protein</topology>
    </subcellularLocation>
</comment>
<name>A0ABS7PC53_9SPHN</name>
<keyword evidence="3 8" id="KW-0812">Transmembrane</keyword>
<protein>
    <submittedName>
        <fullName evidence="13">NADH-quinone oxidoreductase subunit M</fullName>
        <ecNumber evidence="13">1.6.5.11</ecNumber>
    </submittedName>
</protein>
<dbReference type="PANTHER" id="PTHR43507">
    <property type="entry name" value="NADH-UBIQUINONE OXIDOREDUCTASE CHAIN 4"/>
    <property type="match status" value="1"/>
</dbReference>
<sequence length="532" mass="57723">MEGFPILSLMLLVPLVGAVLCMFVNASTARWVALIATLIDLVLGISLWLNFDIGGAQWQFTERANLFAGFEYALGIDGIALMLIMLSVFLMPICILASWTSVTKRVGEYMAAFLVMELLMIGVFAAQDILLFYIFFEAGLIPMYLIIGIWGGDDRIYASFKFFLYTLLGSVVMLIAMLWMIQEAGTSSIPVLLQYDFPPEAQTWLWLAFFASFAVKMPMWPVHTWLPAAHVQAPTAGSVILAGVLLKLGGYGFIRFSLPMFPEASAQFVWLVFGLSMIAVVVTSLIALVQHDMKKLIAYSSVAHMAIVTAGLFAFNSQGIEGAMVMMLSHGLVSGALFLCVGVIYDRLHTREIARYGGLATNMPRYALFFLLFTMASIGLPGTSGFVAEFISLAGIYQMSSTTTFVLTTGIILGAGYMLYLYRRVVFGEQKNADAAAMPDMNAREWLMLAPVAAAVLWMGVYPESFLAPMRSDIAAIEARIARATPAGDAQLEAGAPRDHAANYMAGEHGSGHGAEGEHGAAEEGGSEGAEH</sequence>
<evidence type="ECO:0000256" key="2">
    <source>
        <dbReference type="ARBA" id="ARBA00009025"/>
    </source>
</evidence>
<keyword evidence="6" id="KW-0520">NAD</keyword>
<feature type="transmembrane region" description="Helical" evidence="10">
    <location>
        <begin position="106"/>
        <end position="124"/>
    </location>
</feature>
<dbReference type="EMBL" id="JAHWXP010000001">
    <property type="protein sequence ID" value="MBY8335830.1"/>
    <property type="molecule type" value="Genomic_DNA"/>
</dbReference>
<proteinExistence type="inferred from homology"/>
<feature type="transmembrane region" description="Helical" evidence="10">
    <location>
        <begin position="231"/>
        <end position="254"/>
    </location>
</feature>
<dbReference type="NCBIfam" id="NF004499">
    <property type="entry name" value="PRK05846.1-3"/>
    <property type="match status" value="1"/>
</dbReference>
<feature type="transmembrane region" description="Helical" evidence="10">
    <location>
        <begin position="327"/>
        <end position="345"/>
    </location>
</feature>
<evidence type="ECO:0000256" key="1">
    <source>
        <dbReference type="ARBA" id="ARBA00004127"/>
    </source>
</evidence>
<keyword evidence="7 10" id="KW-0472">Membrane</keyword>
<feature type="transmembrane region" description="Helical" evidence="10">
    <location>
        <begin position="296"/>
        <end position="315"/>
    </location>
</feature>
<gene>
    <name evidence="13" type="ORF">KYN89_02090</name>
</gene>
<evidence type="ECO:0000256" key="9">
    <source>
        <dbReference type="SAM" id="MobiDB-lite"/>
    </source>
</evidence>
<feature type="region of interest" description="Disordered" evidence="9">
    <location>
        <begin position="503"/>
        <end position="532"/>
    </location>
</feature>
<evidence type="ECO:0000256" key="8">
    <source>
        <dbReference type="RuleBase" id="RU000320"/>
    </source>
</evidence>
<dbReference type="Pfam" id="PF01059">
    <property type="entry name" value="Oxidored_q5_N"/>
    <property type="match status" value="1"/>
</dbReference>
<evidence type="ECO:0000256" key="4">
    <source>
        <dbReference type="ARBA" id="ARBA00022967"/>
    </source>
</evidence>
<evidence type="ECO:0000256" key="7">
    <source>
        <dbReference type="ARBA" id="ARBA00023136"/>
    </source>
</evidence>
<accession>A0ABS7PC53</accession>
<dbReference type="PANTHER" id="PTHR43507:SF1">
    <property type="entry name" value="NADH-UBIQUINONE OXIDOREDUCTASE CHAIN 4"/>
    <property type="match status" value="1"/>
</dbReference>
<evidence type="ECO:0000259" key="12">
    <source>
        <dbReference type="Pfam" id="PF01059"/>
    </source>
</evidence>
<evidence type="ECO:0000256" key="3">
    <source>
        <dbReference type="ARBA" id="ARBA00022692"/>
    </source>
</evidence>
<feature type="transmembrane region" description="Helical" evidence="10">
    <location>
        <begin position="266"/>
        <end position="289"/>
    </location>
</feature>
<dbReference type="InterPro" id="IPR003918">
    <property type="entry name" value="NADH_UbQ_OxRdtase"/>
</dbReference>
<dbReference type="InterPro" id="IPR001750">
    <property type="entry name" value="ND/Mrp_TM"/>
</dbReference>
<feature type="transmembrane region" description="Helical" evidence="10">
    <location>
        <begin position="162"/>
        <end position="181"/>
    </location>
</feature>
<keyword evidence="5 10" id="KW-1133">Transmembrane helix</keyword>
<dbReference type="PRINTS" id="PR01437">
    <property type="entry name" value="NUOXDRDTASE4"/>
</dbReference>
<feature type="transmembrane region" description="Helical" evidence="10">
    <location>
        <begin position="79"/>
        <end position="99"/>
    </location>
</feature>
<comment type="similarity">
    <text evidence="2">Belongs to the complex I subunit 4 family.</text>
</comment>
<feature type="transmembrane region" description="Helical" evidence="10">
    <location>
        <begin position="31"/>
        <end position="51"/>
    </location>
</feature>
<feature type="transmembrane region" description="Helical" evidence="10">
    <location>
        <begin position="6"/>
        <end position="24"/>
    </location>
</feature>
<comment type="caution">
    <text evidence="13">The sequence shown here is derived from an EMBL/GenBank/DDBJ whole genome shotgun (WGS) entry which is preliminary data.</text>
</comment>
<feature type="domain" description="NADH:quinone oxidoreductase/Mrp antiporter transmembrane" evidence="11">
    <location>
        <begin position="126"/>
        <end position="411"/>
    </location>
</feature>
<keyword evidence="14" id="KW-1185">Reference proteome</keyword>
<dbReference type="InterPro" id="IPR010227">
    <property type="entry name" value="NADH_Q_OxRdtase_chainM/4"/>
</dbReference>
<feature type="transmembrane region" description="Helical" evidence="10">
    <location>
        <begin position="403"/>
        <end position="422"/>
    </location>
</feature>
<dbReference type="NCBIfam" id="TIGR01972">
    <property type="entry name" value="NDH_I_M"/>
    <property type="match status" value="1"/>
</dbReference>
<keyword evidence="4" id="KW-1278">Translocase</keyword>
<dbReference type="Pfam" id="PF00361">
    <property type="entry name" value="Proton_antipo_M"/>
    <property type="match status" value="1"/>
</dbReference>
<dbReference type="RefSeq" id="WP_222823584.1">
    <property type="nucleotide sequence ID" value="NZ_JAHWXP010000001.1"/>
</dbReference>
<feature type="transmembrane region" description="Helical" evidence="10">
    <location>
        <begin position="201"/>
        <end position="219"/>
    </location>
</feature>
<dbReference type="GO" id="GO:0016491">
    <property type="term" value="F:oxidoreductase activity"/>
    <property type="evidence" value="ECO:0007669"/>
    <property type="project" value="UniProtKB-KW"/>
</dbReference>
<feature type="domain" description="NADH:ubiquinone oxidoreductase chain 4 N-terminal" evidence="12">
    <location>
        <begin position="10"/>
        <end position="120"/>
    </location>
</feature>
<dbReference type="EC" id="1.6.5.11" evidence="13"/>
<evidence type="ECO:0000256" key="10">
    <source>
        <dbReference type="SAM" id="Phobius"/>
    </source>
</evidence>
<feature type="transmembrane region" description="Helical" evidence="10">
    <location>
        <begin position="366"/>
        <end position="397"/>
    </location>
</feature>
<feature type="transmembrane region" description="Helical" evidence="10">
    <location>
        <begin position="443"/>
        <end position="462"/>
    </location>
</feature>
<organism evidence="13 14">
    <name type="scientific">Alteriqipengyuania abyssalis</name>
    <dbReference type="NCBI Taxonomy" id="2860200"/>
    <lineage>
        <taxon>Bacteria</taxon>
        <taxon>Pseudomonadati</taxon>
        <taxon>Pseudomonadota</taxon>
        <taxon>Alphaproteobacteria</taxon>
        <taxon>Sphingomonadales</taxon>
        <taxon>Erythrobacteraceae</taxon>
        <taxon>Alteriqipengyuania</taxon>
    </lineage>
</organism>